<dbReference type="EMBL" id="CAJHIS010000006">
    <property type="protein sequence ID" value="CAD6492598.1"/>
    <property type="molecule type" value="Genomic_DNA"/>
</dbReference>
<evidence type="ECO:0000313" key="1">
    <source>
        <dbReference type="EMBL" id="CAD6492598.1"/>
    </source>
</evidence>
<reference evidence="1" key="1">
    <citation type="submission" date="2020-10" db="EMBL/GenBank/DDBJ databases">
        <authorList>
            <person name="Hahn C.J."/>
            <person name="Laso-Perez R."/>
            <person name="Vulcano F."/>
            <person name="Vaziourakis K.-M."/>
            <person name="Stokke R."/>
            <person name="Steen I.H."/>
            <person name="Teske A."/>
            <person name="Boetius A."/>
            <person name="Liebeke M."/>
            <person name="Amann R."/>
            <person name="Knittel K."/>
        </authorList>
    </citation>
    <scope>NUCLEOTIDE SEQUENCE</scope>
    <source>
        <strain evidence="1">Gfbio:e3339647-f889-4370-9287-4fb5cb688e4c:AG392D22_GoMArc1</strain>
    </source>
</reference>
<dbReference type="Proteomes" id="UP000634805">
    <property type="component" value="Unassembled WGS sequence"/>
</dbReference>
<comment type="caution">
    <text evidence="1">The sequence shown here is derived from an EMBL/GenBank/DDBJ whole genome shotgun (WGS) entry which is preliminary data.</text>
</comment>
<proteinExistence type="predicted"/>
<gene>
    <name evidence="1" type="ORF">EMLJLAPB_00324</name>
</gene>
<sequence>MDPGTGYFVHVTTAGNWGYEGTAVDSTSTGLKAGLNMIGVLNCTKTVSDTMSSIAGDYRYVARWNATAHKFEVYNPNAPSAFHHFTTMTAGEGYFVSAKTDCTLNITCTG</sequence>
<dbReference type="AlphaFoldDB" id="A0A811T9W9"/>
<organism evidence="1 2">
    <name type="scientific">Candidatus Argoarchaeum ethanivorans</name>
    <dbReference type="NCBI Taxonomy" id="2608793"/>
    <lineage>
        <taxon>Archaea</taxon>
        <taxon>Methanobacteriati</taxon>
        <taxon>Methanobacteriota</taxon>
        <taxon>Stenosarchaea group</taxon>
        <taxon>Methanomicrobia</taxon>
        <taxon>Methanosarcinales</taxon>
        <taxon>Methanosarcinales incertae sedis</taxon>
        <taxon>GOM Arc I cluster</taxon>
        <taxon>Candidatus Argoarchaeum</taxon>
    </lineage>
</organism>
<evidence type="ECO:0000313" key="2">
    <source>
        <dbReference type="Proteomes" id="UP000634805"/>
    </source>
</evidence>
<accession>A0A811T9W9</accession>
<name>A0A811T9W9_9EURY</name>
<protein>
    <submittedName>
        <fullName evidence="1">Uncharacterized protein</fullName>
    </submittedName>
</protein>